<dbReference type="GO" id="GO:0006400">
    <property type="term" value="P:tRNA modification"/>
    <property type="evidence" value="ECO:0007669"/>
    <property type="project" value="UniProtKB-UniRule"/>
</dbReference>
<feature type="binding site" evidence="16">
    <location>
        <position position="76"/>
    </location>
    <ligand>
        <name>Mg(2+)</name>
        <dbReference type="ChEBI" id="CHEBI:18420"/>
        <label>2</label>
        <note>catalytic</note>
    </ligand>
</feature>
<dbReference type="PANTHER" id="PTHR12729">
    <property type="entry name" value="TRNA(HIS) GUANYLYLTRANSFERASE-RELATED"/>
    <property type="match status" value="1"/>
</dbReference>
<accession>A0A9W6T3T7</accession>
<evidence type="ECO:0000256" key="15">
    <source>
        <dbReference type="PIRSR" id="PIRSR028980-1"/>
    </source>
</evidence>
<evidence type="ECO:0000313" key="19">
    <source>
        <dbReference type="EMBL" id="GME73648.1"/>
    </source>
</evidence>
<evidence type="ECO:0000256" key="12">
    <source>
        <dbReference type="ARBA" id="ARBA00032480"/>
    </source>
</evidence>
<evidence type="ECO:0000259" key="18">
    <source>
        <dbReference type="Pfam" id="PF14413"/>
    </source>
</evidence>
<dbReference type="PANTHER" id="PTHR12729:SF6">
    <property type="entry name" value="TRNA(HIS) GUANYLYLTRANSFERASE-RELATED"/>
    <property type="match status" value="1"/>
</dbReference>
<keyword evidence="8 14" id="KW-0479">Metal-binding</keyword>
<feature type="domain" description="Thg1 C-terminal" evidence="18">
    <location>
        <begin position="141"/>
        <end position="283"/>
    </location>
</feature>
<evidence type="ECO:0000256" key="16">
    <source>
        <dbReference type="PIRSR" id="PIRSR028980-2"/>
    </source>
</evidence>
<name>A0A9W6T3T7_CANBO</name>
<keyword evidence="6 14" id="KW-0819">tRNA processing</keyword>
<dbReference type="FunFam" id="3.30.70.3000:FF:000001">
    <property type="entry name" value="tRNA(His) guanylyltransferase"/>
    <property type="match status" value="1"/>
</dbReference>
<proteinExistence type="inferred from homology"/>
<comment type="caution">
    <text evidence="19">The sequence shown here is derived from an EMBL/GenBank/DDBJ whole genome shotgun (WGS) entry which is preliminary data.</text>
</comment>
<dbReference type="GO" id="GO:0005525">
    <property type="term" value="F:GTP binding"/>
    <property type="evidence" value="ECO:0007669"/>
    <property type="project" value="UniProtKB-UniRule"/>
</dbReference>
<evidence type="ECO:0000256" key="1">
    <source>
        <dbReference type="ARBA" id="ARBA00002939"/>
    </source>
</evidence>
<evidence type="ECO:0000259" key="17">
    <source>
        <dbReference type="Pfam" id="PF04446"/>
    </source>
</evidence>
<keyword evidence="10 14" id="KW-0460">Magnesium</keyword>
<feature type="binding site" evidence="15">
    <location>
        <begin position="29"/>
        <end position="34"/>
    </location>
    <ligand>
        <name>GTP</name>
        <dbReference type="ChEBI" id="CHEBI:37565"/>
    </ligand>
</feature>
<protein>
    <recommendedName>
        <fullName evidence="4 14">tRNA(His) guanylyltransferase</fullName>
        <ecNumber evidence="3 14">2.7.7.79</ecNumber>
    </recommendedName>
    <alternativeName>
        <fullName evidence="12 14">tRNA-histidine guanylyltransferase</fullName>
    </alternativeName>
</protein>
<evidence type="ECO:0000256" key="6">
    <source>
        <dbReference type="ARBA" id="ARBA00022694"/>
    </source>
</evidence>
<keyword evidence="7 14" id="KW-0548">Nucleotidyltransferase</keyword>
<dbReference type="EMBL" id="BSXN01001576">
    <property type="protein sequence ID" value="GME73648.1"/>
    <property type="molecule type" value="Genomic_DNA"/>
</dbReference>
<evidence type="ECO:0000256" key="5">
    <source>
        <dbReference type="ARBA" id="ARBA00022679"/>
    </source>
</evidence>
<evidence type="ECO:0000256" key="4">
    <source>
        <dbReference type="ARBA" id="ARBA00015443"/>
    </source>
</evidence>
<evidence type="ECO:0000256" key="7">
    <source>
        <dbReference type="ARBA" id="ARBA00022695"/>
    </source>
</evidence>
<dbReference type="OrthoDB" id="62560at2759"/>
<evidence type="ECO:0000256" key="2">
    <source>
        <dbReference type="ARBA" id="ARBA00010113"/>
    </source>
</evidence>
<feature type="domain" description="tRNAHis guanylyltransferase catalytic" evidence="17">
    <location>
        <begin position="6"/>
        <end position="137"/>
    </location>
</feature>
<feature type="binding site" evidence="15">
    <location>
        <begin position="75"/>
        <end position="76"/>
    </location>
    <ligand>
        <name>GTP</name>
        <dbReference type="ChEBI" id="CHEBI:37565"/>
    </ligand>
</feature>
<keyword evidence="9 14" id="KW-0547">Nucleotide-binding</keyword>
<keyword evidence="20" id="KW-1185">Reference proteome</keyword>
<dbReference type="Pfam" id="PF14413">
    <property type="entry name" value="Thg1C"/>
    <property type="match status" value="1"/>
</dbReference>
<evidence type="ECO:0000256" key="3">
    <source>
        <dbReference type="ARBA" id="ARBA00012511"/>
    </source>
</evidence>
<keyword evidence="11 14" id="KW-0342">GTP-binding</keyword>
<dbReference type="GO" id="GO:0008193">
    <property type="term" value="F:tRNA guanylyltransferase activity"/>
    <property type="evidence" value="ECO:0007669"/>
    <property type="project" value="UniProtKB-UniRule"/>
</dbReference>
<reference evidence="19" key="1">
    <citation type="submission" date="2023-04" db="EMBL/GenBank/DDBJ databases">
        <title>Candida boidinii NBRC 10035.</title>
        <authorList>
            <person name="Ichikawa N."/>
            <person name="Sato H."/>
            <person name="Tonouchi N."/>
        </authorList>
    </citation>
    <scope>NUCLEOTIDE SEQUENCE</scope>
    <source>
        <strain evidence="19">NBRC 10035</strain>
    </source>
</reference>
<dbReference type="InterPro" id="IPR024956">
    <property type="entry name" value="tRNAHis_GuaTrfase_cat"/>
</dbReference>
<feature type="binding site" evidence="16">
    <location>
        <position position="29"/>
    </location>
    <ligand>
        <name>Mg(2+)</name>
        <dbReference type="ChEBI" id="CHEBI:18420"/>
        <label>2</label>
        <note>catalytic</note>
    </ligand>
</feature>
<evidence type="ECO:0000256" key="8">
    <source>
        <dbReference type="ARBA" id="ARBA00022723"/>
    </source>
</evidence>
<evidence type="ECO:0000256" key="14">
    <source>
        <dbReference type="PIRNR" id="PIRNR028980"/>
    </source>
</evidence>
<dbReference type="EC" id="2.7.7.79" evidence="3 14"/>
<dbReference type="GO" id="GO:0000287">
    <property type="term" value="F:magnesium ion binding"/>
    <property type="evidence" value="ECO:0007669"/>
    <property type="project" value="UniProtKB-UniRule"/>
</dbReference>
<evidence type="ECO:0000256" key="10">
    <source>
        <dbReference type="ARBA" id="ARBA00022842"/>
    </source>
</evidence>
<feature type="binding site" evidence="16">
    <location>
        <position position="76"/>
    </location>
    <ligand>
        <name>Mg(2+)</name>
        <dbReference type="ChEBI" id="CHEBI:18420"/>
        <label>1</label>
        <note>catalytic</note>
    </ligand>
</feature>
<dbReference type="Gene3D" id="3.30.70.3000">
    <property type="match status" value="1"/>
</dbReference>
<organism evidence="19 20">
    <name type="scientific">Candida boidinii</name>
    <name type="common">Yeast</name>
    <dbReference type="NCBI Taxonomy" id="5477"/>
    <lineage>
        <taxon>Eukaryota</taxon>
        <taxon>Fungi</taxon>
        <taxon>Dikarya</taxon>
        <taxon>Ascomycota</taxon>
        <taxon>Saccharomycotina</taxon>
        <taxon>Pichiomycetes</taxon>
        <taxon>Pichiales</taxon>
        <taxon>Pichiaceae</taxon>
        <taxon>Ogataea</taxon>
        <taxon>Ogataea/Candida clade</taxon>
    </lineage>
</organism>
<dbReference type="AlphaFoldDB" id="A0A9W6T3T7"/>
<gene>
    <name evidence="19" type="ORF">Cboi02_000412600</name>
</gene>
<sequence length="295" mass="34783">MANSKYEYVKFFEKESTLIPETYIIIRVDGRGFHKLSDKYGFKKPNDHNALELMNISAQKIMENIPDVVMAYGDSDEYSFLLRKNCELFERREFKLITTFSSTFTAYYQFYWSSFFPETPLEVDRLPTFDARAVVYPNAHNVRDYFSWRQVDCHINNLYNTTFWNLILKGGMTAKEAENRLKGSVSADKHEILFKQFNINYNNEPEVYKKGSVFVREIEDVSDLEVTSNDNLESGSSSITSSSVKSKTISPYMKDALSKRQKDRIQKKLRKSKIRLFHCDIIRDEFWDKRPWLLI</sequence>
<evidence type="ECO:0000313" key="20">
    <source>
        <dbReference type="Proteomes" id="UP001165120"/>
    </source>
</evidence>
<evidence type="ECO:0000256" key="13">
    <source>
        <dbReference type="ARBA" id="ARBA00047281"/>
    </source>
</evidence>
<comment type="function">
    <text evidence="1 14">Adds a GMP to the 5'-end of tRNA(His) after transcription and RNase P cleavage.</text>
</comment>
<feature type="binding site" evidence="16">
    <location>
        <position position="30"/>
    </location>
    <ligand>
        <name>Mg(2+)</name>
        <dbReference type="ChEBI" id="CHEBI:18420"/>
        <label>1</label>
        <note>catalytic</note>
    </ligand>
</feature>
<evidence type="ECO:0000256" key="11">
    <source>
        <dbReference type="ARBA" id="ARBA00023134"/>
    </source>
</evidence>
<dbReference type="InterPro" id="IPR007537">
    <property type="entry name" value="tRNAHis_GuaTrfase_Thg1"/>
</dbReference>
<dbReference type="InterPro" id="IPR038469">
    <property type="entry name" value="tRNAHis_GuaTrfase_Thg1_sf"/>
</dbReference>
<evidence type="ECO:0000256" key="9">
    <source>
        <dbReference type="ARBA" id="ARBA00022741"/>
    </source>
</evidence>
<comment type="similarity">
    <text evidence="2 14">Belongs to the tRNA(His) guanylyltransferase family.</text>
</comment>
<feature type="binding site" evidence="16">
    <location>
        <position position="29"/>
    </location>
    <ligand>
        <name>Mg(2+)</name>
        <dbReference type="ChEBI" id="CHEBI:18420"/>
        <label>1</label>
        <note>catalytic</note>
    </ligand>
</feature>
<dbReference type="Pfam" id="PF04446">
    <property type="entry name" value="Thg1"/>
    <property type="match status" value="1"/>
</dbReference>
<comment type="catalytic activity">
    <reaction evidence="13 14">
        <text>a 5'-end ribonucleotide-tRNA(His) + GTP + ATP + H2O = a 5'-end phospho-guanosine-ribonucleotide-tRNA(His) + AMP + 2 diphosphate + H(+)</text>
        <dbReference type="Rhea" id="RHEA:54564"/>
        <dbReference type="Rhea" id="RHEA-COMP:14193"/>
        <dbReference type="Rhea" id="RHEA-COMP:14917"/>
        <dbReference type="ChEBI" id="CHEBI:15377"/>
        <dbReference type="ChEBI" id="CHEBI:15378"/>
        <dbReference type="ChEBI" id="CHEBI:30616"/>
        <dbReference type="ChEBI" id="CHEBI:33019"/>
        <dbReference type="ChEBI" id="CHEBI:37565"/>
        <dbReference type="ChEBI" id="CHEBI:138282"/>
        <dbReference type="ChEBI" id="CHEBI:141847"/>
        <dbReference type="ChEBI" id="CHEBI:456215"/>
        <dbReference type="EC" id="2.7.7.79"/>
    </reaction>
</comment>
<dbReference type="PIRSF" id="PIRSF028980">
    <property type="entry name" value="tRNAHis_guanylyltransferase"/>
    <property type="match status" value="1"/>
</dbReference>
<comment type="cofactor">
    <cofactor evidence="16">
        <name>Mg(2+)</name>
        <dbReference type="ChEBI" id="CHEBI:18420"/>
    </cofactor>
    <text evidence="16">Binds 2 magnesium ions per subunit.</text>
</comment>
<dbReference type="Proteomes" id="UP001165120">
    <property type="component" value="Unassembled WGS sequence"/>
</dbReference>
<keyword evidence="5 14" id="KW-0808">Transferase</keyword>
<dbReference type="InterPro" id="IPR025845">
    <property type="entry name" value="Thg1_C_dom"/>
</dbReference>